<dbReference type="PANTHER" id="PTHR44051">
    <property type="entry name" value="GLUTATHIONE S-TRANSFERASE-RELATED"/>
    <property type="match status" value="1"/>
</dbReference>
<dbReference type="Pfam" id="PF13410">
    <property type="entry name" value="GST_C_2"/>
    <property type="match status" value="1"/>
</dbReference>
<dbReference type="SFLD" id="SFLDS00019">
    <property type="entry name" value="Glutathione_Transferase_(cytos"/>
    <property type="match status" value="1"/>
</dbReference>
<feature type="domain" description="GST C-terminal" evidence="2">
    <location>
        <begin position="91"/>
        <end position="212"/>
    </location>
</feature>
<protein>
    <submittedName>
        <fullName evidence="3">Glutathione S-transferase</fullName>
    </submittedName>
</protein>
<dbReference type="CDD" id="cd03189">
    <property type="entry name" value="GST_C_GTT1_like"/>
    <property type="match status" value="1"/>
</dbReference>
<dbReference type="PANTHER" id="PTHR44051:SF9">
    <property type="entry name" value="GLUTATHIONE S-TRANSFERASE 1"/>
    <property type="match status" value="1"/>
</dbReference>
<reference evidence="3 4" key="1">
    <citation type="journal article" date="2022" name="Front. Microbiol.">
        <title>Identification and characterization of a novel class of self-sufficient cytochrome P450 hydroxylase involved in cyclohexanecarboxylate degradation in Paraburkholderia terrae strain KU-64.</title>
        <authorList>
            <person name="Yamamoto T."/>
            <person name="Hasegawa Y."/>
            <person name="Iwaki H."/>
        </authorList>
    </citation>
    <scope>NUCLEOTIDE SEQUENCE [LARGE SCALE GENOMIC DNA]</scope>
    <source>
        <strain evidence="3 4">KU-64</strain>
    </source>
</reference>
<dbReference type="CDD" id="cd03046">
    <property type="entry name" value="GST_N_GTT1_like"/>
    <property type="match status" value="1"/>
</dbReference>
<evidence type="ECO:0000313" key="3">
    <source>
        <dbReference type="EMBL" id="BCZ82800.1"/>
    </source>
</evidence>
<dbReference type="Proteomes" id="UP001319874">
    <property type="component" value="Chromosome 3"/>
</dbReference>
<evidence type="ECO:0000313" key="4">
    <source>
        <dbReference type="Proteomes" id="UP001319874"/>
    </source>
</evidence>
<dbReference type="SFLD" id="SFLDG00358">
    <property type="entry name" value="Main_(cytGST)"/>
    <property type="match status" value="1"/>
</dbReference>
<dbReference type="Gene3D" id="1.20.1050.10">
    <property type="match status" value="1"/>
</dbReference>
<gene>
    <name evidence="3" type="primary">gstA_2</name>
    <name evidence="3" type="ORF">PTKU64_64750</name>
</gene>
<dbReference type="PROSITE" id="PS50404">
    <property type="entry name" value="GST_NTER"/>
    <property type="match status" value="1"/>
</dbReference>
<dbReference type="InterPro" id="IPR036249">
    <property type="entry name" value="Thioredoxin-like_sf"/>
</dbReference>
<dbReference type="Gene3D" id="3.40.30.10">
    <property type="entry name" value="Glutaredoxin"/>
    <property type="match status" value="1"/>
</dbReference>
<name>A0ABM7TW57_9BURK</name>
<dbReference type="InterPro" id="IPR040079">
    <property type="entry name" value="Glutathione_S-Trfase"/>
</dbReference>
<dbReference type="InterPro" id="IPR010987">
    <property type="entry name" value="Glutathione-S-Trfase_C-like"/>
</dbReference>
<sequence length="212" mass="23478">MGPCMNITVHHLENSRSQRVVWLLEELALPYQLVRYNRDPVTGQAPPAVSGIHPLGKLPLVQDGNLTLAESGLIFEHILDGADAKIGRPAEPESARRYQHFMHYAEGSLMPPLFALLVLGRMGEAGRTAAADVRRSFEDHLAWMDSELSSRPWFAGDSFTAVDIMMSFPLEAARQRGGLDDRYANLNAFLHRIHSRPAYGAAIERGGPYAFA</sequence>
<dbReference type="Pfam" id="PF02798">
    <property type="entry name" value="GST_N"/>
    <property type="match status" value="1"/>
</dbReference>
<dbReference type="SUPFAM" id="SSF47616">
    <property type="entry name" value="GST C-terminal domain-like"/>
    <property type="match status" value="1"/>
</dbReference>
<dbReference type="EMBL" id="AP024957">
    <property type="protein sequence ID" value="BCZ82800.1"/>
    <property type="molecule type" value="Genomic_DNA"/>
</dbReference>
<keyword evidence="4" id="KW-1185">Reference proteome</keyword>
<accession>A0ABM7TW57</accession>
<organism evidence="3 4">
    <name type="scientific">Paraburkholderia terrae</name>
    <dbReference type="NCBI Taxonomy" id="311230"/>
    <lineage>
        <taxon>Bacteria</taxon>
        <taxon>Pseudomonadati</taxon>
        <taxon>Pseudomonadota</taxon>
        <taxon>Betaproteobacteria</taxon>
        <taxon>Burkholderiales</taxon>
        <taxon>Burkholderiaceae</taxon>
        <taxon>Paraburkholderia</taxon>
    </lineage>
</organism>
<feature type="domain" description="GST N-terminal" evidence="1">
    <location>
        <begin position="4"/>
        <end position="86"/>
    </location>
</feature>
<evidence type="ECO:0000259" key="1">
    <source>
        <dbReference type="PROSITE" id="PS50404"/>
    </source>
</evidence>
<dbReference type="SFLD" id="SFLDG01150">
    <property type="entry name" value="Main.1:_Beta-like"/>
    <property type="match status" value="1"/>
</dbReference>
<evidence type="ECO:0000259" key="2">
    <source>
        <dbReference type="PROSITE" id="PS50405"/>
    </source>
</evidence>
<proteinExistence type="predicted"/>
<dbReference type="SUPFAM" id="SSF52833">
    <property type="entry name" value="Thioredoxin-like"/>
    <property type="match status" value="1"/>
</dbReference>
<dbReference type="InterPro" id="IPR004045">
    <property type="entry name" value="Glutathione_S-Trfase_N"/>
</dbReference>
<dbReference type="PROSITE" id="PS50405">
    <property type="entry name" value="GST_CTER"/>
    <property type="match status" value="1"/>
</dbReference>
<dbReference type="InterPro" id="IPR036282">
    <property type="entry name" value="Glutathione-S-Trfase_C_sf"/>
</dbReference>